<evidence type="ECO:0000256" key="10">
    <source>
        <dbReference type="ARBA" id="ARBA00023242"/>
    </source>
</evidence>
<dbReference type="STRING" id="35570.A0A1I8NYL9"/>
<evidence type="ECO:0000256" key="5">
    <source>
        <dbReference type="ARBA" id="ARBA00022806"/>
    </source>
</evidence>
<accession>A0A1I8NYL9</accession>
<name>A0A1I8NYL9_STOCA</name>
<keyword evidence="5" id="KW-0347">Helicase</keyword>
<dbReference type="SUPFAM" id="SSF101420">
    <property type="entry name" value="C-terminal domain of Ku80"/>
    <property type="match status" value="1"/>
</dbReference>
<keyword evidence="4" id="KW-0378">Hydrolase</keyword>
<keyword evidence="14" id="KW-1185">Reference proteome</keyword>
<dbReference type="PANTHER" id="PTHR12604:SF4">
    <property type="entry name" value="X-RAY REPAIR CROSS-COMPLEMENTING PROTEIN 5"/>
    <property type="match status" value="1"/>
</dbReference>
<dbReference type="GO" id="GO:0043564">
    <property type="term" value="C:Ku70:Ku80 complex"/>
    <property type="evidence" value="ECO:0007669"/>
    <property type="project" value="TreeGrafter"/>
</dbReference>
<feature type="compositionally biased region" description="Basic and acidic residues" evidence="11">
    <location>
        <begin position="538"/>
        <end position="559"/>
    </location>
</feature>
<dbReference type="AlphaFoldDB" id="A0A1I8NYL9"/>
<keyword evidence="10" id="KW-0539">Nucleus</keyword>
<keyword evidence="9" id="KW-0234">DNA repair</keyword>
<evidence type="ECO:0000256" key="6">
    <source>
        <dbReference type="ARBA" id="ARBA00022840"/>
    </source>
</evidence>
<evidence type="ECO:0000313" key="14">
    <source>
        <dbReference type="Proteomes" id="UP000095300"/>
    </source>
</evidence>
<dbReference type="InterPro" id="IPR036465">
    <property type="entry name" value="vWFA_dom_sf"/>
</dbReference>
<dbReference type="Pfam" id="PF08785">
    <property type="entry name" value="Ku_PK_bind"/>
    <property type="match status" value="1"/>
</dbReference>
<dbReference type="VEuPathDB" id="VectorBase:SCAU003237"/>
<dbReference type="SUPFAM" id="SSF100939">
    <property type="entry name" value="SPOC domain-like"/>
    <property type="match status" value="1"/>
</dbReference>
<dbReference type="GO" id="GO:0004386">
    <property type="term" value="F:helicase activity"/>
    <property type="evidence" value="ECO:0007669"/>
    <property type="project" value="UniProtKB-KW"/>
</dbReference>
<dbReference type="Gene3D" id="1.25.40.240">
    <property type="entry name" value="Ku, C-terminal domain"/>
    <property type="match status" value="1"/>
</dbReference>
<dbReference type="Gene3D" id="3.40.50.410">
    <property type="entry name" value="von Willebrand factor, type A domain"/>
    <property type="match status" value="1"/>
</dbReference>
<dbReference type="SUPFAM" id="SSF53300">
    <property type="entry name" value="vWA-like"/>
    <property type="match status" value="1"/>
</dbReference>
<sequence length="734" mass="85195">MAYNKEYMIMILDNRRSTSEEFKEKAVKCCSDIIKQKICCGKKDYLSFVLVGTERTYNDVNTNEDHDGYLNIVQYVGDLEMPSWQLLMNFYQFVNEPSSDEGEWLDALVVAYGMLRKGMESSKIQRLRLVLFYDFNDGFNSYDSYKDITESLLTDNVDLIVISPNICFIDNPANDYLPQAIFSPGKKSDQCLENEKHALRLVSQCNAKLCNLNEGLPAALKFKNKRPWTWNNKLRIGSKICINITGVIHCKNECTIKLKKVWNEPGEVLVREWGHFIHGNQVTVEKDDLMEGYMLGGSAIPYDESVDDDKIKLAPGLTFMGFIPRKLVYDEYFAGESTYLILHQRGMTSSAKKLDALVRVLLEMDRAILCWKVYSEKFNKARIVVLLPNELEDDCPATLSMIEMAHHSQYHFFEFPKLANRHTECSKEQLDAVDHLIDTMDLTLKSEDSQTPRDTFEKDLLSFTKLPHIFERNFMDIMARKILCKASEDDEQFQEMLKDKNFVEAFWKLPEHFEKDAKDAAKKVKKLFPLTESDEWQKKLRARENRKEPLSQNTKDKDNSNNNGVQLSFDHVRSSTPAEDFEQLLKAYVFPIHDSTQRDVKFNYYATQLCGVVKDMIFKTDSLTPTDFEKIAAALSVYRKRCFIFNAFDDYNKYVTSIKAKVVERNMNVFWDHVIVKHELGLCFIGEPSLDEQIKEKDFYSLEFADAVKLTPEEMEMNDPEMDEMLANINEEEL</sequence>
<dbReference type="Gene3D" id="2.40.290.10">
    <property type="match status" value="1"/>
</dbReference>
<evidence type="ECO:0000256" key="3">
    <source>
        <dbReference type="ARBA" id="ARBA00022763"/>
    </source>
</evidence>
<feature type="domain" description="Ku" evidence="12">
    <location>
        <begin position="281"/>
        <end position="421"/>
    </location>
</feature>
<keyword evidence="7" id="KW-0238">DNA-binding</keyword>
<keyword evidence="3" id="KW-0227">DNA damage</keyword>
<evidence type="ECO:0000256" key="7">
    <source>
        <dbReference type="ARBA" id="ARBA00023125"/>
    </source>
</evidence>
<dbReference type="InterPro" id="IPR005161">
    <property type="entry name" value="Ku_N"/>
</dbReference>
<dbReference type="InterPro" id="IPR016194">
    <property type="entry name" value="SPOC-like_C_dom_sf"/>
</dbReference>
<dbReference type="Proteomes" id="UP000095300">
    <property type="component" value="Unassembled WGS sequence"/>
</dbReference>
<keyword evidence="8" id="KW-0233">DNA recombination</keyword>
<organism evidence="13 14">
    <name type="scientific">Stomoxys calcitrans</name>
    <name type="common">Stable fly</name>
    <name type="synonym">Conops calcitrans</name>
    <dbReference type="NCBI Taxonomy" id="35570"/>
    <lineage>
        <taxon>Eukaryota</taxon>
        <taxon>Metazoa</taxon>
        <taxon>Ecdysozoa</taxon>
        <taxon>Arthropoda</taxon>
        <taxon>Hexapoda</taxon>
        <taxon>Insecta</taxon>
        <taxon>Pterygota</taxon>
        <taxon>Neoptera</taxon>
        <taxon>Endopterygota</taxon>
        <taxon>Diptera</taxon>
        <taxon>Brachycera</taxon>
        <taxon>Muscomorpha</taxon>
        <taxon>Muscoidea</taxon>
        <taxon>Muscidae</taxon>
        <taxon>Stomoxys</taxon>
    </lineage>
</organism>
<evidence type="ECO:0000256" key="1">
    <source>
        <dbReference type="ARBA" id="ARBA00004123"/>
    </source>
</evidence>
<keyword evidence="6" id="KW-0067">ATP-binding</keyword>
<reference evidence="13" key="1">
    <citation type="submission" date="2020-05" db="UniProtKB">
        <authorList>
            <consortium name="EnsemblMetazoa"/>
        </authorList>
    </citation>
    <scope>IDENTIFICATION</scope>
    <source>
        <strain evidence="13">USDA</strain>
    </source>
</reference>
<dbReference type="GO" id="GO:0003690">
    <property type="term" value="F:double-stranded DNA binding"/>
    <property type="evidence" value="ECO:0007669"/>
    <property type="project" value="TreeGrafter"/>
</dbReference>
<dbReference type="InterPro" id="IPR014893">
    <property type="entry name" value="Ku_PK_bind"/>
</dbReference>
<dbReference type="GO" id="GO:0000723">
    <property type="term" value="P:telomere maintenance"/>
    <property type="evidence" value="ECO:0007669"/>
    <property type="project" value="TreeGrafter"/>
</dbReference>
<dbReference type="InterPro" id="IPR036494">
    <property type="entry name" value="Ku_C_sf"/>
</dbReference>
<dbReference type="EnsemblMetazoa" id="SCAU003237-RA">
    <property type="protein sequence ID" value="SCAU003237-PA"/>
    <property type="gene ID" value="SCAU003237"/>
</dbReference>
<dbReference type="GO" id="GO:0005524">
    <property type="term" value="F:ATP binding"/>
    <property type="evidence" value="ECO:0007669"/>
    <property type="project" value="UniProtKB-KW"/>
</dbReference>
<evidence type="ECO:0000256" key="2">
    <source>
        <dbReference type="ARBA" id="ARBA00022741"/>
    </source>
</evidence>
<keyword evidence="2" id="KW-0547">Nucleotide-binding</keyword>
<dbReference type="GO" id="GO:0006310">
    <property type="term" value="P:DNA recombination"/>
    <property type="evidence" value="ECO:0007669"/>
    <property type="project" value="UniProtKB-KW"/>
</dbReference>
<protein>
    <recommendedName>
        <fullName evidence="12">Ku domain-containing protein</fullName>
    </recommendedName>
</protein>
<dbReference type="GO" id="GO:0016787">
    <property type="term" value="F:hydrolase activity"/>
    <property type="evidence" value="ECO:0007669"/>
    <property type="project" value="UniProtKB-KW"/>
</dbReference>
<dbReference type="OrthoDB" id="30826at2759"/>
<evidence type="ECO:0000256" key="11">
    <source>
        <dbReference type="SAM" id="MobiDB-lite"/>
    </source>
</evidence>
<comment type="subcellular location">
    <subcellularLocation>
        <location evidence="1">Nucleus</location>
    </subcellularLocation>
</comment>
<evidence type="ECO:0000256" key="8">
    <source>
        <dbReference type="ARBA" id="ARBA00023172"/>
    </source>
</evidence>
<dbReference type="Gene3D" id="1.10.1600.10">
    <property type="match status" value="1"/>
</dbReference>
<dbReference type="Pfam" id="PF03731">
    <property type="entry name" value="Ku_N"/>
    <property type="match status" value="1"/>
</dbReference>
<proteinExistence type="predicted"/>
<dbReference type="PANTHER" id="PTHR12604">
    <property type="entry name" value="KU AUTOANTIGEN DNA HELICASE"/>
    <property type="match status" value="1"/>
</dbReference>
<dbReference type="GO" id="GO:0042162">
    <property type="term" value="F:telomeric DNA binding"/>
    <property type="evidence" value="ECO:0007669"/>
    <property type="project" value="TreeGrafter"/>
</dbReference>
<gene>
    <name evidence="13" type="primary">106092749</name>
</gene>
<evidence type="ECO:0000256" key="4">
    <source>
        <dbReference type="ARBA" id="ARBA00022801"/>
    </source>
</evidence>
<dbReference type="SMART" id="SM00559">
    <property type="entry name" value="Ku78"/>
    <property type="match status" value="1"/>
</dbReference>
<feature type="region of interest" description="Disordered" evidence="11">
    <location>
        <begin position="538"/>
        <end position="568"/>
    </location>
</feature>
<dbReference type="KEGG" id="scac:106092749"/>
<dbReference type="GO" id="GO:0006303">
    <property type="term" value="P:double-strand break repair via nonhomologous end joining"/>
    <property type="evidence" value="ECO:0007669"/>
    <property type="project" value="InterPro"/>
</dbReference>
<evidence type="ECO:0000313" key="13">
    <source>
        <dbReference type="EnsemblMetazoa" id="SCAU003237-PA"/>
    </source>
</evidence>
<dbReference type="Pfam" id="PF02735">
    <property type="entry name" value="Ku"/>
    <property type="match status" value="1"/>
</dbReference>
<dbReference type="InterPro" id="IPR006164">
    <property type="entry name" value="DNA_bd_Ku70/Ku80"/>
</dbReference>
<evidence type="ECO:0000256" key="9">
    <source>
        <dbReference type="ARBA" id="ARBA00023204"/>
    </source>
</evidence>
<evidence type="ECO:0000259" key="12">
    <source>
        <dbReference type="SMART" id="SM00559"/>
    </source>
</evidence>